<dbReference type="InterPro" id="IPR012337">
    <property type="entry name" value="RNaseH-like_sf"/>
</dbReference>
<sequence length="190" mass="22066">MFLFFDTETTGLPRRWQAPISDTNNWPRMVQLAWIVFDNDGKEIMGKNRIIKPEGYIIPADVSRIHGITTEIAEKEGILLKKALQEFIKGLQRSEIVVAHNINFDEKILGAELFRKQINTDFFERPQICTMRESTQFCRIRSGRGGYKWPKLTELHQILFGEDFDDAHDAFADVKATARCFFELRKRGVV</sequence>
<dbReference type="GO" id="GO:0003676">
    <property type="term" value="F:nucleic acid binding"/>
    <property type="evidence" value="ECO:0007669"/>
    <property type="project" value="InterPro"/>
</dbReference>
<protein>
    <submittedName>
        <fullName evidence="5">DNA polymerase III subunit epsilon</fullName>
    </submittedName>
</protein>
<evidence type="ECO:0000256" key="1">
    <source>
        <dbReference type="ARBA" id="ARBA00022722"/>
    </source>
</evidence>
<dbReference type="AlphaFoldDB" id="A0A1F5TNP1"/>
<keyword evidence="2" id="KW-0378">Hydrolase</keyword>
<evidence type="ECO:0000259" key="4">
    <source>
        <dbReference type="SMART" id="SM00479"/>
    </source>
</evidence>
<dbReference type="Proteomes" id="UP000177579">
    <property type="component" value="Unassembled WGS sequence"/>
</dbReference>
<dbReference type="SUPFAM" id="SSF53098">
    <property type="entry name" value="Ribonuclease H-like"/>
    <property type="match status" value="1"/>
</dbReference>
<keyword evidence="1" id="KW-0540">Nuclease</keyword>
<gene>
    <name evidence="5" type="ORF">A2531_02960</name>
</gene>
<keyword evidence="3" id="KW-0269">Exonuclease</keyword>
<dbReference type="PANTHER" id="PTHR30231">
    <property type="entry name" value="DNA POLYMERASE III SUBUNIT EPSILON"/>
    <property type="match status" value="1"/>
</dbReference>
<evidence type="ECO:0000313" key="5">
    <source>
        <dbReference type="EMBL" id="OGF40506.1"/>
    </source>
</evidence>
<name>A0A1F5TNP1_9BACT</name>
<proteinExistence type="predicted"/>
<dbReference type="Pfam" id="PF00929">
    <property type="entry name" value="RNase_T"/>
    <property type="match status" value="1"/>
</dbReference>
<dbReference type="PANTHER" id="PTHR30231:SF4">
    <property type="entry name" value="PROTEIN NEN2"/>
    <property type="match status" value="1"/>
</dbReference>
<evidence type="ECO:0000313" key="6">
    <source>
        <dbReference type="Proteomes" id="UP000177579"/>
    </source>
</evidence>
<dbReference type="CDD" id="cd06127">
    <property type="entry name" value="DEDDh"/>
    <property type="match status" value="1"/>
</dbReference>
<evidence type="ECO:0000256" key="2">
    <source>
        <dbReference type="ARBA" id="ARBA00022801"/>
    </source>
</evidence>
<comment type="caution">
    <text evidence="5">The sequence shown here is derived from an EMBL/GenBank/DDBJ whole genome shotgun (WGS) entry which is preliminary data.</text>
</comment>
<feature type="domain" description="Exonuclease" evidence="4">
    <location>
        <begin position="1"/>
        <end position="190"/>
    </location>
</feature>
<organism evidence="5 6">
    <name type="scientific">Candidatus Falkowbacteria bacterium RIFOXYD2_FULL_34_120</name>
    <dbReference type="NCBI Taxonomy" id="1798007"/>
    <lineage>
        <taxon>Bacteria</taxon>
        <taxon>Candidatus Falkowiibacteriota</taxon>
    </lineage>
</organism>
<reference evidence="5 6" key="1">
    <citation type="journal article" date="2016" name="Nat. Commun.">
        <title>Thousands of microbial genomes shed light on interconnected biogeochemical processes in an aquifer system.</title>
        <authorList>
            <person name="Anantharaman K."/>
            <person name="Brown C.T."/>
            <person name="Hug L.A."/>
            <person name="Sharon I."/>
            <person name="Castelle C.J."/>
            <person name="Probst A.J."/>
            <person name="Thomas B.C."/>
            <person name="Singh A."/>
            <person name="Wilkins M.J."/>
            <person name="Karaoz U."/>
            <person name="Brodie E.L."/>
            <person name="Williams K.H."/>
            <person name="Hubbard S.S."/>
            <person name="Banfield J.F."/>
        </authorList>
    </citation>
    <scope>NUCLEOTIDE SEQUENCE [LARGE SCALE GENOMIC DNA]</scope>
</reference>
<evidence type="ECO:0000256" key="3">
    <source>
        <dbReference type="ARBA" id="ARBA00022839"/>
    </source>
</evidence>
<dbReference type="EMBL" id="MFGO01000027">
    <property type="protein sequence ID" value="OGF40506.1"/>
    <property type="molecule type" value="Genomic_DNA"/>
</dbReference>
<dbReference type="GO" id="GO:0008408">
    <property type="term" value="F:3'-5' exonuclease activity"/>
    <property type="evidence" value="ECO:0007669"/>
    <property type="project" value="TreeGrafter"/>
</dbReference>
<dbReference type="InterPro" id="IPR036397">
    <property type="entry name" value="RNaseH_sf"/>
</dbReference>
<dbReference type="Gene3D" id="3.30.420.10">
    <property type="entry name" value="Ribonuclease H-like superfamily/Ribonuclease H"/>
    <property type="match status" value="1"/>
</dbReference>
<dbReference type="InterPro" id="IPR013520">
    <property type="entry name" value="Ribonucl_H"/>
</dbReference>
<accession>A0A1F5TNP1</accession>
<dbReference type="SMART" id="SM00479">
    <property type="entry name" value="EXOIII"/>
    <property type="match status" value="1"/>
</dbReference>